<protein>
    <submittedName>
        <fullName evidence="1">9176_t:CDS:1</fullName>
    </submittedName>
</protein>
<accession>A0ACA9K9W5</accession>
<organism evidence="1 2">
    <name type="scientific">Racocetra persica</name>
    <dbReference type="NCBI Taxonomy" id="160502"/>
    <lineage>
        <taxon>Eukaryota</taxon>
        <taxon>Fungi</taxon>
        <taxon>Fungi incertae sedis</taxon>
        <taxon>Mucoromycota</taxon>
        <taxon>Glomeromycotina</taxon>
        <taxon>Glomeromycetes</taxon>
        <taxon>Diversisporales</taxon>
        <taxon>Gigasporaceae</taxon>
        <taxon>Racocetra</taxon>
    </lineage>
</organism>
<gene>
    <name evidence="1" type="ORF">RPERSI_LOCUS166</name>
</gene>
<keyword evidence="2" id="KW-1185">Reference proteome</keyword>
<evidence type="ECO:0000313" key="1">
    <source>
        <dbReference type="EMBL" id="CAG8461245.1"/>
    </source>
</evidence>
<sequence>MLLSELPSQPKLYFNVVSVDPSQLQLTLEIGLVFYLGSYLVVELSKSQNAGNNFATTVAKNYQPL</sequence>
<reference evidence="1" key="1">
    <citation type="submission" date="2021-06" db="EMBL/GenBank/DDBJ databases">
        <authorList>
            <person name="Kallberg Y."/>
            <person name="Tangrot J."/>
            <person name="Rosling A."/>
        </authorList>
    </citation>
    <scope>NUCLEOTIDE SEQUENCE</scope>
    <source>
        <strain evidence="1">MA461A</strain>
    </source>
</reference>
<comment type="caution">
    <text evidence="1">The sequence shown here is derived from an EMBL/GenBank/DDBJ whole genome shotgun (WGS) entry which is preliminary data.</text>
</comment>
<proteinExistence type="predicted"/>
<name>A0ACA9K9W5_9GLOM</name>
<dbReference type="Proteomes" id="UP000789920">
    <property type="component" value="Unassembled WGS sequence"/>
</dbReference>
<dbReference type="EMBL" id="CAJVQC010000119">
    <property type="protein sequence ID" value="CAG8461245.1"/>
    <property type="molecule type" value="Genomic_DNA"/>
</dbReference>
<evidence type="ECO:0000313" key="2">
    <source>
        <dbReference type="Proteomes" id="UP000789920"/>
    </source>
</evidence>